<sequence length="85" mass="9669">MKVYMVIEIDDGGSGGWGEYISLCGIYTDEHEAYRRKQKLDATIDEEGYLIEKDEEFGDGTKYMYDVIPVEANKDIDELLGGYAE</sequence>
<name>A0A8S5S7A2_9CAUD</name>
<reference evidence="1" key="1">
    <citation type="journal article" date="2021" name="Proc. Natl. Acad. Sci. U.S.A.">
        <title>A Catalog of Tens of Thousands of Viruses from Human Metagenomes Reveals Hidden Associations with Chronic Diseases.</title>
        <authorList>
            <person name="Tisza M.J."/>
            <person name="Buck C.B."/>
        </authorList>
    </citation>
    <scope>NUCLEOTIDE SEQUENCE</scope>
    <source>
        <strain evidence="1">Ct1ba2</strain>
    </source>
</reference>
<evidence type="ECO:0000313" key="1">
    <source>
        <dbReference type="EMBL" id="DAF46578.1"/>
    </source>
</evidence>
<protein>
    <submittedName>
        <fullName evidence="1">Uncharacterized protein</fullName>
    </submittedName>
</protein>
<dbReference type="EMBL" id="BK032540">
    <property type="protein sequence ID" value="DAF46578.1"/>
    <property type="molecule type" value="Genomic_DNA"/>
</dbReference>
<proteinExistence type="predicted"/>
<accession>A0A8S5S7A2</accession>
<organism evidence="1">
    <name type="scientific">Myoviridae sp. ct1ba2</name>
    <dbReference type="NCBI Taxonomy" id="2827654"/>
    <lineage>
        <taxon>Viruses</taxon>
        <taxon>Duplodnaviria</taxon>
        <taxon>Heunggongvirae</taxon>
        <taxon>Uroviricota</taxon>
        <taxon>Caudoviricetes</taxon>
    </lineage>
</organism>